<dbReference type="EMBL" id="JANPWB010000011">
    <property type="protein sequence ID" value="KAJ1127504.1"/>
    <property type="molecule type" value="Genomic_DNA"/>
</dbReference>
<dbReference type="Proteomes" id="UP001066276">
    <property type="component" value="Chromosome 7"/>
</dbReference>
<organism evidence="1 2">
    <name type="scientific">Pleurodeles waltl</name>
    <name type="common">Iberian ribbed newt</name>
    <dbReference type="NCBI Taxonomy" id="8319"/>
    <lineage>
        <taxon>Eukaryota</taxon>
        <taxon>Metazoa</taxon>
        <taxon>Chordata</taxon>
        <taxon>Craniata</taxon>
        <taxon>Vertebrata</taxon>
        <taxon>Euteleostomi</taxon>
        <taxon>Amphibia</taxon>
        <taxon>Batrachia</taxon>
        <taxon>Caudata</taxon>
        <taxon>Salamandroidea</taxon>
        <taxon>Salamandridae</taxon>
        <taxon>Pleurodelinae</taxon>
        <taxon>Pleurodeles</taxon>
    </lineage>
</organism>
<dbReference type="AlphaFoldDB" id="A0AAV7PKW3"/>
<sequence>MLGPPSQGLNGGRVGPWPCCRWGAGALRIWPGVVDRAGERRSPELAHLRLDNYGVGRGLEALNWPAGLAGVLLASFSSFLLEGSGGLRGPPRCLHAEWAGCCVGPVPCPVHWETAASQIGPERLGFKASELYGSVEFLLRLVLGSPEDLLAGCLPELSMD</sequence>
<evidence type="ECO:0000313" key="1">
    <source>
        <dbReference type="EMBL" id="KAJ1127504.1"/>
    </source>
</evidence>
<accession>A0AAV7PKW3</accession>
<gene>
    <name evidence="1" type="ORF">NDU88_005903</name>
</gene>
<evidence type="ECO:0000313" key="2">
    <source>
        <dbReference type="Proteomes" id="UP001066276"/>
    </source>
</evidence>
<name>A0AAV7PKW3_PLEWA</name>
<comment type="caution">
    <text evidence="1">The sequence shown here is derived from an EMBL/GenBank/DDBJ whole genome shotgun (WGS) entry which is preliminary data.</text>
</comment>
<keyword evidence="2" id="KW-1185">Reference proteome</keyword>
<proteinExistence type="predicted"/>
<reference evidence="1" key="1">
    <citation type="journal article" date="2022" name="bioRxiv">
        <title>Sequencing and chromosome-scale assembly of the giantPleurodeles waltlgenome.</title>
        <authorList>
            <person name="Brown T."/>
            <person name="Elewa A."/>
            <person name="Iarovenko S."/>
            <person name="Subramanian E."/>
            <person name="Araus A.J."/>
            <person name="Petzold A."/>
            <person name="Susuki M."/>
            <person name="Suzuki K.-i.T."/>
            <person name="Hayashi T."/>
            <person name="Toyoda A."/>
            <person name="Oliveira C."/>
            <person name="Osipova E."/>
            <person name="Leigh N.D."/>
            <person name="Simon A."/>
            <person name="Yun M.H."/>
        </authorList>
    </citation>
    <scope>NUCLEOTIDE SEQUENCE</scope>
    <source>
        <strain evidence="1">20211129_DDA</strain>
        <tissue evidence="1">Liver</tissue>
    </source>
</reference>
<protein>
    <submittedName>
        <fullName evidence="1">Uncharacterized protein</fullName>
    </submittedName>
</protein>